<keyword evidence="1" id="KW-0812">Transmembrane</keyword>
<keyword evidence="3" id="KW-1185">Reference proteome</keyword>
<sequence>MELPFTNLEAAFILLAFVIFTLFILASIYTEPEAKDEGKYCWPFSGNRDKTCSHSHPSYIYLRGKKNA</sequence>
<dbReference type="Ensembl" id="ENSPMRT00000019376.1">
    <property type="protein sequence ID" value="ENSPMRP00000018215.1"/>
    <property type="gene ID" value="ENSPMRG00000011993.1"/>
</dbReference>
<dbReference type="GeneTree" id="ENSGT00770000121728"/>
<gene>
    <name evidence="2" type="primary">SMIM31</name>
</gene>
<name>A0A670J204_PODMU</name>
<dbReference type="AlphaFoldDB" id="A0A670J204"/>
<accession>A0A670J204</accession>
<feature type="transmembrane region" description="Helical" evidence="1">
    <location>
        <begin position="12"/>
        <end position="30"/>
    </location>
</feature>
<evidence type="ECO:0000313" key="2">
    <source>
        <dbReference type="Ensembl" id="ENSPMRP00000018215.1"/>
    </source>
</evidence>
<organism evidence="2 3">
    <name type="scientific">Podarcis muralis</name>
    <name type="common">Wall lizard</name>
    <name type="synonym">Lacerta muralis</name>
    <dbReference type="NCBI Taxonomy" id="64176"/>
    <lineage>
        <taxon>Eukaryota</taxon>
        <taxon>Metazoa</taxon>
        <taxon>Chordata</taxon>
        <taxon>Craniata</taxon>
        <taxon>Vertebrata</taxon>
        <taxon>Euteleostomi</taxon>
        <taxon>Lepidosauria</taxon>
        <taxon>Squamata</taxon>
        <taxon>Bifurcata</taxon>
        <taxon>Unidentata</taxon>
        <taxon>Episquamata</taxon>
        <taxon>Laterata</taxon>
        <taxon>Lacertibaenia</taxon>
        <taxon>Lacertidae</taxon>
        <taxon>Podarcis</taxon>
    </lineage>
</organism>
<evidence type="ECO:0000256" key="1">
    <source>
        <dbReference type="SAM" id="Phobius"/>
    </source>
</evidence>
<dbReference type="Proteomes" id="UP000472272">
    <property type="component" value="Chromosome 9"/>
</dbReference>
<reference evidence="2 3" key="1">
    <citation type="journal article" date="2019" name="Proc. Natl. Acad. Sci. U.S.A.">
        <title>Regulatory changes in pterin and carotenoid genes underlie balanced color polymorphisms in the wall lizard.</title>
        <authorList>
            <person name="Andrade P."/>
            <person name="Pinho C."/>
            <person name="Perez I de Lanuza G."/>
            <person name="Afonso S."/>
            <person name="Brejcha J."/>
            <person name="Rubin C.J."/>
            <person name="Wallerman O."/>
            <person name="Pereira P."/>
            <person name="Sabatino S.J."/>
            <person name="Bellati A."/>
            <person name="Pellitteri-Rosa D."/>
            <person name="Bosakova Z."/>
            <person name="Bunikis I."/>
            <person name="Carretero M.A."/>
            <person name="Feiner N."/>
            <person name="Marsik P."/>
            <person name="Pauperio F."/>
            <person name="Salvi D."/>
            <person name="Soler L."/>
            <person name="While G.M."/>
            <person name="Uller T."/>
            <person name="Font E."/>
            <person name="Andersson L."/>
            <person name="Carneiro M."/>
        </authorList>
    </citation>
    <scope>NUCLEOTIDE SEQUENCE</scope>
</reference>
<reference evidence="2" key="2">
    <citation type="submission" date="2025-08" db="UniProtKB">
        <authorList>
            <consortium name="Ensembl"/>
        </authorList>
    </citation>
    <scope>IDENTIFICATION</scope>
</reference>
<keyword evidence="1" id="KW-0472">Membrane</keyword>
<evidence type="ECO:0000313" key="3">
    <source>
        <dbReference type="Proteomes" id="UP000472272"/>
    </source>
</evidence>
<keyword evidence="1" id="KW-1133">Transmembrane helix</keyword>
<reference evidence="2" key="3">
    <citation type="submission" date="2025-09" db="UniProtKB">
        <authorList>
            <consortium name="Ensembl"/>
        </authorList>
    </citation>
    <scope>IDENTIFICATION</scope>
</reference>
<proteinExistence type="predicted"/>
<protein>
    <submittedName>
        <fullName evidence="2">Small integral membrane protein 31</fullName>
    </submittedName>
</protein>